<dbReference type="InterPro" id="IPR035987">
    <property type="entry name" value="Ribosomal_uS8_sf"/>
</dbReference>
<sequence length="130" mass="15687">MTFFNFLIHIKNSYLANKLFWYFPATFFQYKIGKILKQHGFIKDIFWINIKNKSFLYLELNSINNKKFKKINGIKFLKIYHKNKYCNLYTLKYLNNLRSNLYLISTSKGIMSSLLAYKLHLGGKLLCYIW</sequence>
<dbReference type="AlphaFoldDB" id="A0A5C1H9G7"/>
<dbReference type="EMBL" id="MK573202">
    <property type="protein sequence ID" value="QEM01658.1"/>
    <property type="molecule type" value="Genomic_DNA"/>
</dbReference>
<dbReference type="Gene3D" id="3.30.1370.30">
    <property type="match status" value="1"/>
</dbReference>
<evidence type="ECO:0000256" key="2">
    <source>
        <dbReference type="ARBA" id="ARBA00022980"/>
    </source>
</evidence>
<evidence type="ECO:0000313" key="4">
    <source>
        <dbReference type="EMBL" id="QEM01658.1"/>
    </source>
</evidence>
<comment type="similarity">
    <text evidence="1">Belongs to the universal ribosomal protein uS8 family.</text>
</comment>
<gene>
    <name evidence="4" type="primary">rps8</name>
</gene>
<dbReference type="Pfam" id="PF00410">
    <property type="entry name" value="Ribosomal_S8"/>
    <property type="match status" value="1"/>
</dbReference>
<protein>
    <submittedName>
        <fullName evidence="4">30S ribosomal protein S8</fullName>
    </submittedName>
</protein>
<name>A0A5C1H9G7_9APIC</name>
<keyword evidence="3" id="KW-0687">Ribonucleoprotein</keyword>
<keyword evidence="2 4" id="KW-0689">Ribosomal protein</keyword>
<dbReference type="InterPro" id="IPR000630">
    <property type="entry name" value="Ribosomal_uS8"/>
</dbReference>
<dbReference type="GO" id="GO:0006412">
    <property type="term" value="P:translation"/>
    <property type="evidence" value="ECO:0007669"/>
    <property type="project" value="InterPro"/>
</dbReference>
<reference evidence="4" key="1">
    <citation type="journal article" date="2019" name="Genome Biol. Evol.">
        <title>Nephromyces represents a diverse and novel lineage of the Apicomplexa that has retained apicoplasts.</title>
        <authorList>
            <person name="Munoz-Gomez S.A."/>
            <person name="Durnin K."/>
            <person name="Eme L."/>
            <person name="Paight C."/>
            <person name="Lane C.E."/>
            <person name="Saffo M.B."/>
            <person name="Slamovits C.H."/>
        </authorList>
    </citation>
    <scope>NUCLEOTIDE SEQUENCE</scope>
    <source>
        <strain evidence="4">449</strain>
    </source>
</reference>
<dbReference type="GO" id="GO:0003735">
    <property type="term" value="F:structural constituent of ribosome"/>
    <property type="evidence" value="ECO:0007669"/>
    <property type="project" value="InterPro"/>
</dbReference>
<dbReference type="GO" id="GO:0005840">
    <property type="term" value="C:ribosome"/>
    <property type="evidence" value="ECO:0007669"/>
    <property type="project" value="UniProtKB-KW"/>
</dbReference>
<dbReference type="SUPFAM" id="SSF56047">
    <property type="entry name" value="Ribosomal protein S8"/>
    <property type="match status" value="1"/>
</dbReference>
<dbReference type="GO" id="GO:1990904">
    <property type="term" value="C:ribonucleoprotein complex"/>
    <property type="evidence" value="ECO:0007669"/>
    <property type="project" value="UniProtKB-KW"/>
</dbReference>
<organism evidence="4">
    <name type="scientific">Nephromyces sp. ex Molgula occidentalis</name>
    <dbReference type="NCBI Taxonomy" id="2544991"/>
    <lineage>
        <taxon>Eukaryota</taxon>
        <taxon>Sar</taxon>
        <taxon>Alveolata</taxon>
        <taxon>Apicomplexa</taxon>
        <taxon>Aconoidasida</taxon>
        <taxon>Nephromycida</taxon>
        <taxon>Nephromyces</taxon>
    </lineage>
</organism>
<evidence type="ECO:0000256" key="1">
    <source>
        <dbReference type="ARBA" id="ARBA00006471"/>
    </source>
</evidence>
<proteinExistence type="inferred from homology"/>
<evidence type="ECO:0000256" key="3">
    <source>
        <dbReference type="ARBA" id="ARBA00023274"/>
    </source>
</evidence>
<accession>A0A5C1H9G7</accession>
<dbReference type="Gene3D" id="3.30.1490.10">
    <property type="match status" value="1"/>
</dbReference>